<evidence type="ECO:0000256" key="1">
    <source>
        <dbReference type="ARBA" id="ARBA00010552"/>
    </source>
</evidence>
<gene>
    <name evidence="2" type="ORF">NEE01_03030</name>
</gene>
<dbReference type="SUPFAM" id="SSF55298">
    <property type="entry name" value="YjgF-like"/>
    <property type="match status" value="1"/>
</dbReference>
<reference evidence="2" key="1">
    <citation type="submission" date="2022-06" db="EMBL/GenBank/DDBJ databases">
        <title>Sphingomonas sp. nov. isolated from rhizosphere soil of tomato.</title>
        <authorList>
            <person name="Dong H."/>
            <person name="Gao R."/>
        </authorList>
    </citation>
    <scope>NUCLEOTIDE SEQUENCE</scope>
    <source>
        <strain evidence="2">MMSM24</strain>
    </source>
</reference>
<dbReference type="InterPro" id="IPR006175">
    <property type="entry name" value="YjgF/YER057c/UK114"/>
</dbReference>
<protein>
    <submittedName>
        <fullName evidence="2">RidA family protein</fullName>
    </submittedName>
</protein>
<proteinExistence type="inferred from homology"/>
<dbReference type="GO" id="GO:0019239">
    <property type="term" value="F:deaminase activity"/>
    <property type="evidence" value="ECO:0007669"/>
    <property type="project" value="TreeGrafter"/>
</dbReference>
<dbReference type="InterPro" id="IPR035959">
    <property type="entry name" value="RutC-like_sf"/>
</dbReference>
<accession>A0AA41Z6D3</accession>
<dbReference type="AlphaFoldDB" id="A0AA41Z6D3"/>
<name>A0AA41Z6D3_9SPHN</name>
<keyword evidence="3" id="KW-1185">Reference proteome</keyword>
<evidence type="ECO:0000313" key="3">
    <source>
        <dbReference type="Proteomes" id="UP001165565"/>
    </source>
</evidence>
<comment type="caution">
    <text evidence="2">The sequence shown here is derived from an EMBL/GenBank/DDBJ whole genome shotgun (WGS) entry which is preliminary data.</text>
</comment>
<dbReference type="PANTHER" id="PTHR11803">
    <property type="entry name" value="2-IMINOBUTANOATE/2-IMINOPROPANOATE DEAMINASE RIDA"/>
    <property type="match status" value="1"/>
</dbReference>
<comment type="similarity">
    <text evidence="1">Belongs to the RutC family.</text>
</comment>
<organism evidence="2 3">
    <name type="scientific">Sphingomonas lycopersici</name>
    <dbReference type="NCBI Taxonomy" id="2951807"/>
    <lineage>
        <taxon>Bacteria</taxon>
        <taxon>Pseudomonadati</taxon>
        <taxon>Pseudomonadota</taxon>
        <taxon>Alphaproteobacteria</taxon>
        <taxon>Sphingomonadales</taxon>
        <taxon>Sphingomonadaceae</taxon>
        <taxon>Sphingomonas</taxon>
    </lineage>
</organism>
<sequence>MSDIVPIHTAEVPTPAGHYSQGIACGDLVFVSGQLPVLDGGDHSLAQEGFEPQARRAFANLLAVLKAGGAAPRDVLRVTVYLSDVADWPSCNAIYAEFFGDSRPARTIVPVGPLHYGYRIEVDAIARRR</sequence>
<dbReference type="Proteomes" id="UP001165565">
    <property type="component" value="Unassembled WGS sequence"/>
</dbReference>
<dbReference type="Gene3D" id="3.30.1330.40">
    <property type="entry name" value="RutC-like"/>
    <property type="match status" value="1"/>
</dbReference>
<dbReference type="FunFam" id="3.30.1330.40:FF:000001">
    <property type="entry name" value="L-PSP family endoribonuclease"/>
    <property type="match status" value="1"/>
</dbReference>
<dbReference type="EMBL" id="JANFAV010000001">
    <property type="protein sequence ID" value="MCW6533753.1"/>
    <property type="molecule type" value="Genomic_DNA"/>
</dbReference>
<dbReference type="Pfam" id="PF01042">
    <property type="entry name" value="Ribonuc_L-PSP"/>
    <property type="match status" value="1"/>
</dbReference>
<dbReference type="GO" id="GO:0005829">
    <property type="term" value="C:cytosol"/>
    <property type="evidence" value="ECO:0007669"/>
    <property type="project" value="TreeGrafter"/>
</dbReference>
<dbReference type="RefSeq" id="WP_265267787.1">
    <property type="nucleotide sequence ID" value="NZ_JANFAV010000001.1"/>
</dbReference>
<dbReference type="CDD" id="cd00448">
    <property type="entry name" value="YjgF_YER057c_UK114_family"/>
    <property type="match status" value="1"/>
</dbReference>
<dbReference type="PANTHER" id="PTHR11803:SF39">
    <property type="entry name" value="2-IMINOBUTANOATE_2-IMINOPROPANOATE DEAMINASE"/>
    <property type="match status" value="1"/>
</dbReference>
<evidence type="ECO:0000313" key="2">
    <source>
        <dbReference type="EMBL" id="MCW6533753.1"/>
    </source>
</evidence>